<keyword evidence="5" id="KW-1185">Reference proteome</keyword>
<dbReference type="GO" id="GO:0016301">
    <property type="term" value="F:kinase activity"/>
    <property type="evidence" value="ECO:0007669"/>
    <property type="project" value="UniProtKB-KW"/>
</dbReference>
<dbReference type="InterPro" id="IPR036388">
    <property type="entry name" value="WH-like_DNA-bd_sf"/>
</dbReference>
<dbReference type="SUPFAM" id="SSF46785">
    <property type="entry name" value="Winged helix' DNA-binding domain"/>
    <property type="match status" value="1"/>
</dbReference>
<dbReference type="Gene3D" id="3.40.1190.20">
    <property type="match status" value="1"/>
</dbReference>
<name>A8FSY9_SHESH</name>
<accession>A8FSY9</accession>
<reference evidence="4 5" key="1">
    <citation type="submission" date="2007-08" db="EMBL/GenBank/DDBJ databases">
        <title>Complete sequence of Shewanella sediminis HAW-EB3.</title>
        <authorList>
            <consortium name="US DOE Joint Genome Institute"/>
            <person name="Copeland A."/>
            <person name="Lucas S."/>
            <person name="Lapidus A."/>
            <person name="Barry K."/>
            <person name="Glavina del Rio T."/>
            <person name="Dalin E."/>
            <person name="Tice H."/>
            <person name="Pitluck S."/>
            <person name="Chertkov O."/>
            <person name="Brettin T."/>
            <person name="Bruce D."/>
            <person name="Detter J.C."/>
            <person name="Han C."/>
            <person name="Schmutz J."/>
            <person name="Larimer F."/>
            <person name="Land M."/>
            <person name="Hauser L."/>
            <person name="Kyrpides N."/>
            <person name="Kim E."/>
            <person name="Zhao J.-S."/>
            <person name="Richardson P."/>
        </authorList>
    </citation>
    <scope>NUCLEOTIDE SEQUENCE [LARGE SCALE GENOMIC DNA]</scope>
    <source>
        <strain evidence="4 5">HAW-EB3</strain>
    </source>
</reference>
<dbReference type="PANTHER" id="PTHR10584:SF166">
    <property type="entry name" value="RIBOKINASE"/>
    <property type="match status" value="1"/>
</dbReference>
<evidence type="ECO:0000259" key="3">
    <source>
        <dbReference type="Pfam" id="PF00294"/>
    </source>
</evidence>
<dbReference type="SUPFAM" id="SSF53613">
    <property type="entry name" value="Ribokinase-like"/>
    <property type="match status" value="1"/>
</dbReference>
<dbReference type="CDD" id="cd01941">
    <property type="entry name" value="YeiC_kinase_like"/>
    <property type="match status" value="1"/>
</dbReference>
<protein>
    <submittedName>
        <fullName evidence="4">PfkB domain protein</fullName>
    </submittedName>
</protein>
<sequence length="374" mass="40547">MFVWRVTWIIKMTERELEILALLKQDPLIAQQSLADQLGISRSAVAGHIMNLTNKGVIRGKGYILAESRYAVVIGGANMDILGRPLNSLQVGDSNPGSVSCSPGGVGRNIAENLARLGSETRLISAVGKDTYGQMIVSQCQQAGIDMKGCLQLNDVNTSTYLSVLDGDSDMHVAINDMAILDRLSVEVLKEKEELLRRADLIILDANLSAESLEYLLNNFSDRPIFVDTVSCVKAKKIKPFLSSVHTLKPNLKEAEQLSGIIIEDYSELPGLANWFHNQGVKRIFLSLGSDGVFYSDEGAQALIPAIPVAMVNANGAGDAFLAGLAHGWIQEWSIEHSTKFAMAAAVVALSHLATINPNMSEISVNRIIKELTC</sequence>
<evidence type="ECO:0000256" key="2">
    <source>
        <dbReference type="ARBA" id="ARBA00022777"/>
    </source>
</evidence>
<gene>
    <name evidence="4" type="ordered locus">Ssed_1351</name>
</gene>
<keyword evidence="2" id="KW-0418">Kinase</keyword>
<dbReference type="InterPro" id="IPR011991">
    <property type="entry name" value="ArsR-like_HTH"/>
</dbReference>
<dbReference type="HOGENOM" id="CLU_027634_11_2_6"/>
<organism evidence="4 5">
    <name type="scientific">Shewanella sediminis (strain HAW-EB3)</name>
    <dbReference type="NCBI Taxonomy" id="425104"/>
    <lineage>
        <taxon>Bacteria</taxon>
        <taxon>Pseudomonadati</taxon>
        <taxon>Pseudomonadota</taxon>
        <taxon>Gammaproteobacteria</taxon>
        <taxon>Alteromonadales</taxon>
        <taxon>Shewanellaceae</taxon>
        <taxon>Shewanella</taxon>
    </lineage>
</organism>
<dbReference type="STRING" id="425104.Ssed_1351"/>
<dbReference type="Proteomes" id="UP000002015">
    <property type="component" value="Chromosome"/>
</dbReference>
<dbReference type="InterPro" id="IPR002173">
    <property type="entry name" value="Carboh/pur_kinase_PfkB_CS"/>
</dbReference>
<dbReference type="PANTHER" id="PTHR10584">
    <property type="entry name" value="SUGAR KINASE"/>
    <property type="match status" value="1"/>
</dbReference>
<dbReference type="CDD" id="cd00090">
    <property type="entry name" value="HTH_ARSR"/>
    <property type="match status" value="1"/>
</dbReference>
<keyword evidence="1" id="KW-0808">Transferase</keyword>
<evidence type="ECO:0000256" key="1">
    <source>
        <dbReference type="ARBA" id="ARBA00022679"/>
    </source>
</evidence>
<dbReference type="EMBL" id="CP000821">
    <property type="protein sequence ID" value="ABV35962.1"/>
    <property type="molecule type" value="Genomic_DNA"/>
</dbReference>
<dbReference type="AlphaFoldDB" id="A8FSY9"/>
<dbReference type="InterPro" id="IPR011611">
    <property type="entry name" value="PfkB_dom"/>
</dbReference>
<dbReference type="PROSITE" id="PS00583">
    <property type="entry name" value="PFKB_KINASES_1"/>
    <property type="match status" value="1"/>
</dbReference>
<dbReference type="InterPro" id="IPR036390">
    <property type="entry name" value="WH_DNA-bd_sf"/>
</dbReference>
<proteinExistence type="predicted"/>
<evidence type="ECO:0000313" key="4">
    <source>
        <dbReference type="EMBL" id="ABV35962.1"/>
    </source>
</evidence>
<evidence type="ECO:0000313" key="5">
    <source>
        <dbReference type="Proteomes" id="UP000002015"/>
    </source>
</evidence>
<dbReference type="Pfam" id="PF00294">
    <property type="entry name" value="PfkB"/>
    <property type="match status" value="1"/>
</dbReference>
<dbReference type="Gene3D" id="1.10.10.10">
    <property type="entry name" value="Winged helix-like DNA-binding domain superfamily/Winged helix DNA-binding domain"/>
    <property type="match status" value="1"/>
</dbReference>
<dbReference type="GO" id="GO:0006355">
    <property type="term" value="P:regulation of DNA-templated transcription"/>
    <property type="evidence" value="ECO:0007669"/>
    <property type="project" value="UniProtKB-ARBA"/>
</dbReference>
<dbReference type="eggNOG" id="COG1522">
    <property type="taxonomic scope" value="Bacteria"/>
</dbReference>
<dbReference type="Pfam" id="PF13412">
    <property type="entry name" value="HTH_24"/>
    <property type="match status" value="1"/>
</dbReference>
<dbReference type="KEGG" id="sse:Ssed_1351"/>
<dbReference type="InterPro" id="IPR029056">
    <property type="entry name" value="Ribokinase-like"/>
</dbReference>
<feature type="domain" description="Carbohydrate kinase PfkB" evidence="3">
    <location>
        <begin position="70"/>
        <end position="359"/>
    </location>
</feature>
<dbReference type="eggNOG" id="COG0524">
    <property type="taxonomic scope" value="Bacteria"/>
</dbReference>